<evidence type="ECO:0000313" key="2">
    <source>
        <dbReference type="Proteomes" id="UP000708208"/>
    </source>
</evidence>
<dbReference type="AlphaFoldDB" id="A0A8J2JIP8"/>
<comment type="caution">
    <text evidence="1">The sequence shown here is derived from an EMBL/GenBank/DDBJ whole genome shotgun (WGS) entry which is preliminary data.</text>
</comment>
<dbReference type="EMBL" id="CAJVCH010071333">
    <property type="protein sequence ID" value="CAG7720521.1"/>
    <property type="molecule type" value="Genomic_DNA"/>
</dbReference>
<name>A0A8J2JIP8_9HEXA</name>
<proteinExistence type="predicted"/>
<sequence length="26" mass="2722">VGVNTLDSAYCGGILLERDEGVNCSH</sequence>
<feature type="non-terminal residue" evidence="1">
    <location>
        <position position="1"/>
    </location>
</feature>
<evidence type="ECO:0000313" key="1">
    <source>
        <dbReference type="EMBL" id="CAG7720521.1"/>
    </source>
</evidence>
<protein>
    <submittedName>
        <fullName evidence="1">Uncharacterized protein</fullName>
    </submittedName>
</protein>
<organism evidence="1 2">
    <name type="scientific">Allacma fusca</name>
    <dbReference type="NCBI Taxonomy" id="39272"/>
    <lineage>
        <taxon>Eukaryota</taxon>
        <taxon>Metazoa</taxon>
        <taxon>Ecdysozoa</taxon>
        <taxon>Arthropoda</taxon>
        <taxon>Hexapoda</taxon>
        <taxon>Collembola</taxon>
        <taxon>Symphypleona</taxon>
        <taxon>Sminthuridae</taxon>
        <taxon>Allacma</taxon>
    </lineage>
</organism>
<dbReference type="Proteomes" id="UP000708208">
    <property type="component" value="Unassembled WGS sequence"/>
</dbReference>
<gene>
    <name evidence="1" type="ORF">AFUS01_LOCUS9793</name>
</gene>
<accession>A0A8J2JIP8</accession>
<keyword evidence="2" id="KW-1185">Reference proteome</keyword>
<reference evidence="1" key="1">
    <citation type="submission" date="2021-06" db="EMBL/GenBank/DDBJ databases">
        <authorList>
            <person name="Hodson N. C."/>
            <person name="Mongue J. A."/>
            <person name="Jaron S. K."/>
        </authorList>
    </citation>
    <scope>NUCLEOTIDE SEQUENCE</scope>
</reference>